<sequence>MTSKRAAGGQVGEAPALSDPPTRDEKCSTRRIAPMTAERRGKHRAIGPFEVTWSGTSGHRHVRVADFSLSGCFIEDIATPVTGERVTLTLRVPGGSPIEAAGHVAYVNPPLGFAVAFEVDERVASELAAAARRVSQRRR</sequence>
<evidence type="ECO:0000259" key="2">
    <source>
        <dbReference type="Pfam" id="PF07238"/>
    </source>
</evidence>
<feature type="region of interest" description="Disordered" evidence="1">
    <location>
        <begin position="1"/>
        <end position="43"/>
    </location>
</feature>
<dbReference type="Gene3D" id="2.40.10.220">
    <property type="entry name" value="predicted glycosyltransferase like domains"/>
    <property type="match status" value="1"/>
</dbReference>
<dbReference type="STRING" id="1855912.LuPra_03360"/>
<keyword evidence="4" id="KW-1185">Reference proteome</keyword>
<name>A0A143PNF3_LUTPR</name>
<dbReference type="GO" id="GO:0035438">
    <property type="term" value="F:cyclic-di-GMP binding"/>
    <property type="evidence" value="ECO:0007669"/>
    <property type="project" value="InterPro"/>
</dbReference>
<dbReference type="EMBL" id="CP015136">
    <property type="protein sequence ID" value="AMY10132.1"/>
    <property type="molecule type" value="Genomic_DNA"/>
</dbReference>
<feature type="domain" description="PilZ" evidence="2">
    <location>
        <begin position="39"/>
        <end position="125"/>
    </location>
</feature>
<dbReference type="Proteomes" id="UP000076079">
    <property type="component" value="Chromosome"/>
</dbReference>
<proteinExistence type="predicted"/>
<gene>
    <name evidence="3" type="ORF">LuPra_03360</name>
</gene>
<dbReference type="SUPFAM" id="SSF141371">
    <property type="entry name" value="PilZ domain-like"/>
    <property type="match status" value="1"/>
</dbReference>
<protein>
    <recommendedName>
        <fullName evidence="2">PilZ domain-containing protein</fullName>
    </recommendedName>
</protein>
<dbReference type="Pfam" id="PF07238">
    <property type="entry name" value="PilZ"/>
    <property type="match status" value="1"/>
</dbReference>
<accession>A0A143PNF3</accession>
<dbReference type="AlphaFoldDB" id="A0A143PNF3"/>
<evidence type="ECO:0000313" key="4">
    <source>
        <dbReference type="Proteomes" id="UP000076079"/>
    </source>
</evidence>
<organism evidence="3 4">
    <name type="scientific">Luteitalea pratensis</name>
    <dbReference type="NCBI Taxonomy" id="1855912"/>
    <lineage>
        <taxon>Bacteria</taxon>
        <taxon>Pseudomonadati</taxon>
        <taxon>Acidobacteriota</taxon>
        <taxon>Vicinamibacteria</taxon>
        <taxon>Vicinamibacterales</taxon>
        <taxon>Vicinamibacteraceae</taxon>
        <taxon>Luteitalea</taxon>
    </lineage>
</organism>
<dbReference type="InterPro" id="IPR009875">
    <property type="entry name" value="PilZ_domain"/>
</dbReference>
<dbReference type="KEGG" id="abac:LuPra_03360"/>
<evidence type="ECO:0000313" key="3">
    <source>
        <dbReference type="EMBL" id="AMY10132.1"/>
    </source>
</evidence>
<reference evidence="4" key="2">
    <citation type="submission" date="2016-04" db="EMBL/GenBank/DDBJ databases">
        <title>First Complete Genome Sequence of a Subdivision 6 Acidobacterium.</title>
        <authorList>
            <person name="Huang S."/>
            <person name="Vieira S."/>
            <person name="Bunk B."/>
            <person name="Riedel T."/>
            <person name="Sproeer C."/>
            <person name="Overmann J."/>
        </authorList>
    </citation>
    <scope>NUCLEOTIDE SEQUENCE [LARGE SCALE GENOMIC DNA]</scope>
    <source>
        <strain evidence="4">DSM 100886 HEG_-6_39</strain>
    </source>
</reference>
<evidence type="ECO:0000256" key="1">
    <source>
        <dbReference type="SAM" id="MobiDB-lite"/>
    </source>
</evidence>
<reference evidence="3 4" key="1">
    <citation type="journal article" date="2016" name="Genome Announc.">
        <title>First Complete Genome Sequence of a Subdivision 6 Acidobacterium Strain.</title>
        <authorList>
            <person name="Huang S."/>
            <person name="Vieira S."/>
            <person name="Bunk B."/>
            <person name="Riedel T."/>
            <person name="Sproer C."/>
            <person name="Overmann J."/>
        </authorList>
    </citation>
    <scope>NUCLEOTIDE SEQUENCE [LARGE SCALE GENOMIC DNA]</scope>
    <source>
        <strain evidence="4">DSM 100886 HEG_-6_39</strain>
    </source>
</reference>